<keyword evidence="3" id="KW-1185">Reference proteome</keyword>
<protein>
    <submittedName>
        <fullName evidence="4">CNH domain-containing protein</fullName>
    </submittedName>
</protein>
<reference evidence="2 3" key="2">
    <citation type="submission" date="2018-11" db="EMBL/GenBank/DDBJ databases">
        <authorList>
            <consortium name="Pathogen Informatics"/>
        </authorList>
    </citation>
    <scope>NUCLEOTIDE SEQUENCE [LARGE SCALE GENOMIC DNA]</scope>
    <source>
        <strain evidence="2 3">Egypt</strain>
    </source>
</reference>
<dbReference type="Pfam" id="PF23411">
    <property type="entry name" value="Beta-prop_Vps41"/>
    <property type="match status" value="1"/>
</dbReference>
<reference evidence="4" key="1">
    <citation type="submission" date="2016-06" db="UniProtKB">
        <authorList>
            <consortium name="WormBaseParasite"/>
        </authorList>
    </citation>
    <scope>IDENTIFICATION</scope>
</reference>
<organism evidence="4">
    <name type="scientific">Echinostoma caproni</name>
    <dbReference type="NCBI Taxonomy" id="27848"/>
    <lineage>
        <taxon>Eukaryota</taxon>
        <taxon>Metazoa</taxon>
        <taxon>Spiralia</taxon>
        <taxon>Lophotrochozoa</taxon>
        <taxon>Platyhelminthes</taxon>
        <taxon>Trematoda</taxon>
        <taxon>Digenea</taxon>
        <taxon>Plagiorchiida</taxon>
        <taxon>Echinostomata</taxon>
        <taxon>Echinostomatoidea</taxon>
        <taxon>Echinostomatidae</taxon>
        <taxon>Echinostoma</taxon>
    </lineage>
</organism>
<dbReference type="SUPFAM" id="SSF50978">
    <property type="entry name" value="WD40 repeat-like"/>
    <property type="match status" value="1"/>
</dbReference>
<dbReference type="WBParaSite" id="ECPE_0001331501-mRNA-1">
    <property type="protein sequence ID" value="ECPE_0001331501-mRNA-1"/>
    <property type="gene ID" value="ECPE_0001331501"/>
</dbReference>
<evidence type="ECO:0000259" key="1">
    <source>
        <dbReference type="Pfam" id="PF23411"/>
    </source>
</evidence>
<dbReference type="OrthoDB" id="244107at2759"/>
<dbReference type="Proteomes" id="UP000272942">
    <property type="component" value="Unassembled WGS sequence"/>
</dbReference>
<gene>
    <name evidence="2" type="ORF">ECPE_LOCUS13276</name>
</gene>
<name>A0A183B241_9TREM</name>
<sequence>MNVHMIAIYNLSDASQNQVLRVDHEVKAIAIAPDYTRSQVIVFGYTKILLLSRGVFTRNKKGELAKAHGLVRSIKWRGNFILWADDECVCVYDVCDRRPIAYMRYSERDNTLNNRTLACYLSWCNDTCFLIGRGHALRVCQIVERYTDSQKFSPLRRASSRSSSIHSLASASDNAPGLTSRYVELTGHVELPNHLVRGVTRHQTFLLALVTPYQPIGSNPTNGLPLELHLIELEDDIPGEGTATNPKGHTVTREVLASKIEISFGRCPTLALESVPDENTHYIITPKEVTRAEELTTDDRISWLLTHEQFDRALEIARDHPRYLINHTTEVSVCVKPSSPPPALFIISSSACGFK</sequence>
<evidence type="ECO:0000313" key="3">
    <source>
        <dbReference type="Proteomes" id="UP000272942"/>
    </source>
</evidence>
<proteinExistence type="predicted"/>
<evidence type="ECO:0000313" key="4">
    <source>
        <dbReference type="WBParaSite" id="ECPE_0001331501-mRNA-1"/>
    </source>
</evidence>
<feature type="domain" description="Vps41 beta-propeller" evidence="1">
    <location>
        <begin position="6"/>
        <end position="294"/>
    </location>
</feature>
<dbReference type="InterPro" id="IPR036322">
    <property type="entry name" value="WD40_repeat_dom_sf"/>
</dbReference>
<dbReference type="AlphaFoldDB" id="A0A183B241"/>
<accession>A0A183B241</accession>
<dbReference type="EMBL" id="UZAN01054717">
    <property type="protein sequence ID" value="VDP90548.1"/>
    <property type="molecule type" value="Genomic_DNA"/>
</dbReference>
<evidence type="ECO:0000313" key="2">
    <source>
        <dbReference type="EMBL" id="VDP90548.1"/>
    </source>
</evidence>
<dbReference type="InterPro" id="IPR057780">
    <property type="entry name" value="Beta-prop_Vps41"/>
</dbReference>